<protein>
    <submittedName>
        <fullName evidence="1">Uncharacterized protein</fullName>
    </submittedName>
</protein>
<evidence type="ECO:0000313" key="1">
    <source>
        <dbReference type="EMBL" id="CAF4567934.1"/>
    </source>
</evidence>
<dbReference type="Proteomes" id="UP000663851">
    <property type="component" value="Unassembled WGS sequence"/>
</dbReference>
<dbReference type="Proteomes" id="UP000663862">
    <property type="component" value="Unassembled WGS sequence"/>
</dbReference>
<organism evidence="1 3">
    <name type="scientific">Rotaria socialis</name>
    <dbReference type="NCBI Taxonomy" id="392032"/>
    <lineage>
        <taxon>Eukaryota</taxon>
        <taxon>Metazoa</taxon>
        <taxon>Spiralia</taxon>
        <taxon>Gnathifera</taxon>
        <taxon>Rotifera</taxon>
        <taxon>Eurotatoria</taxon>
        <taxon>Bdelloidea</taxon>
        <taxon>Philodinida</taxon>
        <taxon>Philodinidae</taxon>
        <taxon>Rotaria</taxon>
    </lineage>
</organism>
<evidence type="ECO:0000313" key="3">
    <source>
        <dbReference type="Proteomes" id="UP000663851"/>
    </source>
</evidence>
<comment type="caution">
    <text evidence="1">The sequence shown here is derived from an EMBL/GenBank/DDBJ whole genome shotgun (WGS) entry which is preliminary data.</text>
</comment>
<evidence type="ECO:0000313" key="2">
    <source>
        <dbReference type="EMBL" id="CAF4681237.1"/>
    </source>
</evidence>
<accession>A0A821A1N9</accession>
<dbReference type="AlphaFoldDB" id="A0A821A1N9"/>
<proteinExistence type="predicted"/>
<dbReference type="EMBL" id="CAJOBQ010007308">
    <property type="protein sequence ID" value="CAF4681237.1"/>
    <property type="molecule type" value="Genomic_DNA"/>
</dbReference>
<name>A0A821A1N9_9BILA</name>
<dbReference type="EMBL" id="CAJOBO010006944">
    <property type="protein sequence ID" value="CAF4567934.1"/>
    <property type="molecule type" value="Genomic_DNA"/>
</dbReference>
<gene>
    <name evidence="1" type="ORF">HFQ381_LOCUS31843</name>
    <name evidence="2" type="ORF">TSG867_LOCUS32389</name>
</gene>
<sequence length="164" mass="18891">MELSIVLGHPMNFNIVEWPVALGKLIDVIVRMTRNVWNERNYAMVLKIVYRGTMKTFVSILQHNTINGIVITLIEQDNDRQEIHSYHRLTQAPKYRCGRSFNIYLLYSTRPKNTSKNYSVPIDAFDNESLIYLASWALQNSIYIFASQSTGLLFDSTSSSHIAL</sequence>
<reference evidence="1" key="1">
    <citation type="submission" date="2021-02" db="EMBL/GenBank/DDBJ databases">
        <authorList>
            <person name="Nowell W R."/>
        </authorList>
    </citation>
    <scope>NUCLEOTIDE SEQUENCE</scope>
</reference>